<dbReference type="Proteomes" id="UP000276215">
    <property type="component" value="Unassembled WGS sequence"/>
</dbReference>
<keyword evidence="3" id="KW-1185">Reference proteome</keyword>
<proteinExistence type="predicted"/>
<organism evidence="2 3">
    <name type="scientific">Choiromyces venosus 120613-1</name>
    <dbReference type="NCBI Taxonomy" id="1336337"/>
    <lineage>
        <taxon>Eukaryota</taxon>
        <taxon>Fungi</taxon>
        <taxon>Dikarya</taxon>
        <taxon>Ascomycota</taxon>
        <taxon>Pezizomycotina</taxon>
        <taxon>Pezizomycetes</taxon>
        <taxon>Pezizales</taxon>
        <taxon>Tuberaceae</taxon>
        <taxon>Choiromyces</taxon>
    </lineage>
</organism>
<dbReference type="OrthoDB" id="3439494at2759"/>
<evidence type="ECO:0000259" key="1">
    <source>
        <dbReference type="Pfam" id="PF03184"/>
    </source>
</evidence>
<feature type="domain" description="DDE-1" evidence="1">
    <location>
        <begin position="36"/>
        <end position="84"/>
    </location>
</feature>
<evidence type="ECO:0000313" key="3">
    <source>
        <dbReference type="Proteomes" id="UP000276215"/>
    </source>
</evidence>
<dbReference type="AlphaFoldDB" id="A0A3N4JEV3"/>
<dbReference type="InterPro" id="IPR004875">
    <property type="entry name" value="DDE_SF_endonuclease_dom"/>
</dbReference>
<dbReference type="GO" id="GO:0003676">
    <property type="term" value="F:nucleic acid binding"/>
    <property type="evidence" value="ECO:0007669"/>
    <property type="project" value="InterPro"/>
</dbReference>
<dbReference type="EMBL" id="ML120475">
    <property type="protein sequence ID" value="RPA92354.1"/>
    <property type="molecule type" value="Genomic_DNA"/>
</dbReference>
<reference evidence="2 3" key="1">
    <citation type="journal article" date="2018" name="Nat. Ecol. Evol.">
        <title>Pezizomycetes genomes reveal the molecular basis of ectomycorrhizal truffle lifestyle.</title>
        <authorList>
            <person name="Murat C."/>
            <person name="Payen T."/>
            <person name="Noel B."/>
            <person name="Kuo A."/>
            <person name="Morin E."/>
            <person name="Chen J."/>
            <person name="Kohler A."/>
            <person name="Krizsan K."/>
            <person name="Balestrini R."/>
            <person name="Da Silva C."/>
            <person name="Montanini B."/>
            <person name="Hainaut M."/>
            <person name="Levati E."/>
            <person name="Barry K.W."/>
            <person name="Belfiori B."/>
            <person name="Cichocki N."/>
            <person name="Clum A."/>
            <person name="Dockter R.B."/>
            <person name="Fauchery L."/>
            <person name="Guy J."/>
            <person name="Iotti M."/>
            <person name="Le Tacon F."/>
            <person name="Lindquist E.A."/>
            <person name="Lipzen A."/>
            <person name="Malagnac F."/>
            <person name="Mello A."/>
            <person name="Molinier V."/>
            <person name="Miyauchi S."/>
            <person name="Poulain J."/>
            <person name="Riccioni C."/>
            <person name="Rubini A."/>
            <person name="Sitrit Y."/>
            <person name="Splivallo R."/>
            <person name="Traeger S."/>
            <person name="Wang M."/>
            <person name="Zifcakova L."/>
            <person name="Wipf D."/>
            <person name="Zambonelli A."/>
            <person name="Paolocci F."/>
            <person name="Nowrousian M."/>
            <person name="Ottonello S."/>
            <person name="Baldrian P."/>
            <person name="Spatafora J.W."/>
            <person name="Henrissat B."/>
            <person name="Nagy L.G."/>
            <person name="Aury J.M."/>
            <person name="Wincker P."/>
            <person name="Grigoriev I.V."/>
            <person name="Bonfante P."/>
            <person name="Martin F.M."/>
        </authorList>
    </citation>
    <scope>NUCLEOTIDE SEQUENCE [LARGE SCALE GENOMIC DNA]</scope>
    <source>
        <strain evidence="2 3">120613-1</strain>
    </source>
</reference>
<gene>
    <name evidence="2" type="ORF">L873DRAFT_1794319</name>
</gene>
<name>A0A3N4JEV3_9PEZI</name>
<dbReference type="STRING" id="1336337.A0A3N4JEV3"/>
<sequence length="290" mass="33346">MDESGVRVGCPKGETVIVPTQVKELYTASPENRYWHILLLDSHITQHKDDFILKCHENHIVPIWFPSHLTHVLQPLDVAIHNALYCLDMEYNVVSFFHNLSSIREQTFQLLVIKNAFKNSSMFPVSYKGALKKMRYYNAKRDGKTKSALNPTIGLHTHTSTNHLYNSSTDNMQENDELELPVLPSTYFEYQTGIREWIEKVKTFSPTSKVKFQQWAKGIEIVLAESQLQQESYHAVESQIFGVITVEGARLRKNVKKQRQKVAAIKKARKDIQIAVNKAKAALYHHKIDA</sequence>
<accession>A0A3N4JEV3</accession>
<evidence type="ECO:0000313" key="2">
    <source>
        <dbReference type="EMBL" id="RPA92354.1"/>
    </source>
</evidence>
<protein>
    <recommendedName>
        <fullName evidence="1">DDE-1 domain-containing protein</fullName>
    </recommendedName>
</protein>
<dbReference type="Pfam" id="PF03184">
    <property type="entry name" value="DDE_1"/>
    <property type="match status" value="1"/>
</dbReference>